<dbReference type="InterPro" id="IPR036249">
    <property type="entry name" value="Thioredoxin-like_sf"/>
</dbReference>
<sequence>MTTLMTPKSKIPTIELPLVSGGTFNMAEASPENFQIIVVYRGLHCPKCKAQLKAIDPRVADIRADGHDIVAVSMDTEERAQQAKTDWELEDLPIAHSLELLDAKSLGLFISDSISDKEPKIFSEPGIFVVRPDGTLYAEIVQNTPFGRPDMEDIVDGLNFVVKNDYPTRGTSVA</sequence>
<reference evidence="2" key="2">
    <citation type="submission" date="2020-09" db="EMBL/GenBank/DDBJ databases">
        <authorList>
            <person name="Sun Q."/>
            <person name="Kim S."/>
        </authorList>
    </citation>
    <scope>NUCLEOTIDE SEQUENCE</scope>
    <source>
        <strain evidence="2">KCTC 32513</strain>
    </source>
</reference>
<dbReference type="RefSeq" id="WP_189499265.1">
    <property type="nucleotide sequence ID" value="NZ_BMZH01000014.1"/>
</dbReference>
<proteinExistence type="predicted"/>
<accession>A0A8J3CSG0</accession>
<dbReference type="PROSITE" id="PS51352">
    <property type="entry name" value="THIOREDOXIN_2"/>
    <property type="match status" value="1"/>
</dbReference>
<keyword evidence="3" id="KW-1185">Reference proteome</keyword>
<evidence type="ECO:0000259" key="1">
    <source>
        <dbReference type="PROSITE" id="PS51352"/>
    </source>
</evidence>
<keyword evidence="2" id="KW-0575">Peroxidase</keyword>
<keyword evidence="2" id="KW-0560">Oxidoreductase</keyword>
<dbReference type="SUPFAM" id="SSF52833">
    <property type="entry name" value="Thioredoxin-like"/>
    <property type="match status" value="1"/>
</dbReference>
<organism evidence="2 3">
    <name type="scientific">Algimonas arctica</name>
    <dbReference type="NCBI Taxonomy" id="1479486"/>
    <lineage>
        <taxon>Bacteria</taxon>
        <taxon>Pseudomonadati</taxon>
        <taxon>Pseudomonadota</taxon>
        <taxon>Alphaproteobacteria</taxon>
        <taxon>Maricaulales</taxon>
        <taxon>Robiginitomaculaceae</taxon>
        <taxon>Algimonas</taxon>
    </lineage>
</organism>
<dbReference type="Gene3D" id="3.40.30.10">
    <property type="entry name" value="Glutaredoxin"/>
    <property type="match status" value="1"/>
</dbReference>
<protein>
    <submittedName>
        <fullName evidence="2">Thioredoxin peroxidase</fullName>
    </submittedName>
</protein>
<dbReference type="InterPro" id="IPR013766">
    <property type="entry name" value="Thioredoxin_domain"/>
</dbReference>
<dbReference type="EMBL" id="BMZH01000014">
    <property type="protein sequence ID" value="GHB02596.1"/>
    <property type="molecule type" value="Genomic_DNA"/>
</dbReference>
<evidence type="ECO:0000313" key="3">
    <source>
        <dbReference type="Proteomes" id="UP000634004"/>
    </source>
</evidence>
<comment type="caution">
    <text evidence="2">The sequence shown here is derived from an EMBL/GenBank/DDBJ whole genome shotgun (WGS) entry which is preliminary data.</text>
</comment>
<dbReference type="AlphaFoldDB" id="A0A8J3CSG0"/>
<gene>
    <name evidence="2" type="ORF">GCM10009069_26720</name>
</gene>
<dbReference type="Pfam" id="PF00578">
    <property type="entry name" value="AhpC-TSA"/>
    <property type="match status" value="1"/>
</dbReference>
<dbReference type="Proteomes" id="UP000634004">
    <property type="component" value="Unassembled WGS sequence"/>
</dbReference>
<dbReference type="InterPro" id="IPR000866">
    <property type="entry name" value="AhpC/TSA"/>
</dbReference>
<reference evidence="2" key="1">
    <citation type="journal article" date="2014" name="Int. J. Syst. Evol. Microbiol.">
        <title>Complete genome sequence of Corynebacterium casei LMG S-19264T (=DSM 44701T), isolated from a smear-ripened cheese.</title>
        <authorList>
            <consortium name="US DOE Joint Genome Institute (JGI-PGF)"/>
            <person name="Walter F."/>
            <person name="Albersmeier A."/>
            <person name="Kalinowski J."/>
            <person name="Ruckert C."/>
        </authorList>
    </citation>
    <scope>NUCLEOTIDE SEQUENCE</scope>
    <source>
        <strain evidence="2">KCTC 32513</strain>
    </source>
</reference>
<evidence type="ECO:0000313" key="2">
    <source>
        <dbReference type="EMBL" id="GHB02596.1"/>
    </source>
</evidence>
<dbReference type="GO" id="GO:0004601">
    <property type="term" value="F:peroxidase activity"/>
    <property type="evidence" value="ECO:0007669"/>
    <property type="project" value="UniProtKB-KW"/>
</dbReference>
<name>A0A8J3CSG0_9PROT</name>
<feature type="domain" description="Thioredoxin" evidence="1">
    <location>
        <begin position="5"/>
        <end position="163"/>
    </location>
</feature>